<sequence>MERNDMVLREWPGEDTLRKCPAIILCNGDTSELPEGLECPQMKFFYMHNKDKCTSLRIPDKFFFGMAVLRVLDLTRMHLCLLPSSLHLLTNLQTLWLNQCMLKDVAVNGDLKSLKILSFSSSEIEK</sequence>
<name>A0AAD9TRW6_9ROSI</name>
<organism evidence="1 2">
    <name type="scientific">Dipteronia dyeriana</name>
    <dbReference type="NCBI Taxonomy" id="168575"/>
    <lineage>
        <taxon>Eukaryota</taxon>
        <taxon>Viridiplantae</taxon>
        <taxon>Streptophyta</taxon>
        <taxon>Embryophyta</taxon>
        <taxon>Tracheophyta</taxon>
        <taxon>Spermatophyta</taxon>
        <taxon>Magnoliopsida</taxon>
        <taxon>eudicotyledons</taxon>
        <taxon>Gunneridae</taxon>
        <taxon>Pentapetalae</taxon>
        <taxon>rosids</taxon>
        <taxon>malvids</taxon>
        <taxon>Sapindales</taxon>
        <taxon>Sapindaceae</taxon>
        <taxon>Hippocastanoideae</taxon>
        <taxon>Acereae</taxon>
        <taxon>Dipteronia</taxon>
    </lineage>
</organism>
<evidence type="ECO:0000313" key="1">
    <source>
        <dbReference type="EMBL" id="KAK2640639.1"/>
    </source>
</evidence>
<dbReference type="SUPFAM" id="SSF52058">
    <property type="entry name" value="L domain-like"/>
    <property type="match status" value="1"/>
</dbReference>
<comment type="caution">
    <text evidence="1">The sequence shown here is derived from an EMBL/GenBank/DDBJ whole genome shotgun (WGS) entry which is preliminary data.</text>
</comment>
<dbReference type="AlphaFoldDB" id="A0AAD9TRW6"/>
<gene>
    <name evidence="1" type="ORF">Ddye_028434</name>
</gene>
<dbReference type="Gene3D" id="3.80.10.10">
    <property type="entry name" value="Ribonuclease Inhibitor"/>
    <property type="match status" value="1"/>
</dbReference>
<protein>
    <submittedName>
        <fullName evidence="1">Uncharacterized protein</fullName>
    </submittedName>
</protein>
<keyword evidence="2" id="KW-1185">Reference proteome</keyword>
<dbReference type="EMBL" id="JANJYI010000008">
    <property type="protein sequence ID" value="KAK2640639.1"/>
    <property type="molecule type" value="Genomic_DNA"/>
</dbReference>
<reference evidence="1" key="1">
    <citation type="journal article" date="2023" name="Plant J.">
        <title>Genome sequences and population genomics provide insights into the demographic history, inbreeding, and mutation load of two 'living fossil' tree species of Dipteronia.</title>
        <authorList>
            <person name="Feng Y."/>
            <person name="Comes H.P."/>
            <person name="Chen J."/>
            <person name="Zhu S."/>
            <person name="Lu R."/>
            <person name="Zhang X."/>
            <person name="Li P."/>
            <person name="Qiu J."/>
            <person name="Olsen K.M."/>
            <person name="Qiu Y."/>
        </authorList>
    </citation>
    <scope>NUCLEOTIDE SEQUENCE</scope>
    <source>
        <strain evidence="1">KIB01</strain>
    </source>
</reference>
<evidence type="ECO:0000313" key="2">
    <source>
        <dbReference type="Proteomes" id="UP001280121"/>
    </source>
</evidence>
<dbReference type="InterPro" id="IPR032675">
    <property type="entry name" value="LRR_dom_sf"/>
</dbReference>
<dbReference type="Proteomes" id="UP001280121">
    <property type="component" value="Unassembled WGS sequence"/>
</dbReference>
<proteinExistence type="predicted"/>
<accession>A0AAD9TRW6</accession>